<feature type="binding site" evidence="5">
    <location>
        <position position="221"/>
    </location>
    <ligand>
        <name>Fe cation</name>
        <dbReference type="ChEBI" id="CHEBI:24875"/>
        <note>catalytic</note>
    </ligand>
</feature>
<dbReference type="Proteomes" id="UP000251120">
    <property type="component" value="Chromosome"/>
</dbReference>
<feature type="binding site" evidence="5">
    <location>
        <position position="285"/>
    </location>
    <ligand>
        <name>Fe cation</name>
        <dbReference type="ChEBI" id="CHEBI:24875"/>
        <note>catalytic</note>
    </ligand>
</feature>
<organism evidence="6 8">
    <name type="scientific">Francisella adeliensis</name>
    <dbReference type="NCBI Taxonomy" id="2007306"/>
    <lineage>
        <taxon>Bacteria</taxon>
        <taxon>Pseudomonadati</taxon>
        <taxon>Pseudomonadota</taxon>
        <taxon>Gammaproteobacteria</taxon>
        <taxon>Thiotrichales</taxon>
        <taxon>Francisellaceae</taxon>
        <taxon>Francisella</taxon>
    </lineage>
</organism>
<reference evidence="6 8" key="1">
    <citation type="submission" date="2017-06" db="EMBL/GenBank/DDBJ databases">
        <title>Complete genome of Francisella adeliensis.</title>
        <authorList>
            <person name="Vallesi A."/>
            <person name="Sjodin A."/>
        </authorList>
    </citation>
    <scope>NUCLEOTIDE SEQUENCE [LARGE SCALE GENOMIC DNA]</scope>
    <source>
        <strain evidence="6 8">FDC440</strain>
    </source>
</reference>
<dbReference type="PANTHER" id="PTHR10543">
    <property type="entry name" value="BETA-CAROTENE DIOXYGENASE"/>
    <property type="match status" value="1"/>
</dbReference>
<keyword evidence="2 5" id="KW-0479">Metal-binding</keyword>
<dbReference type="Proteomes" id="UP000681131">
    <property type="component" value="Chromosome"/>
</dbReference>
<comment type="cofactor">
    <cofactor evidence="5">
        <name>Fe(2+)</name>
        <dbReference type="ChEBI" id="CHEBI:29033"/>
    </cofactor>
    <text evidence="5">Binds 1 Fe(2+) ion per subunit.</text>
</comment>
<dbReference type="GO" id="GO:0046872">
    <property type="term" value="F:metal ion binding"/>
    <property type="evidence" value="ECO:0007669"/>
    <property type="project" value="UniProtKB-KW"/>
</dbReference>
<evidence type="ECO:0000313" key="9">
    <source>
        <dbReference type="Proteomes" id="UP000681131"/>
    </source>
</evidence>
<sequence length="468" mass="53715">MSKLIKAFKSVEKEFSGHKLKPEISNLPKWFNSQIVRVGPAKFEYGNINLNHWFDGLAMLYGFDKIGSDIYFTNKFLRSEQYKSSLRGKMSHDEFGTRVSSKLSRLSSMIKSITGVKVEKPSCNVNILSIKNKLLATTEVTSMIEFDRTSLDTVGEFVFNDDLKGQFSCAHPQVDPKTGEQFNFVVNISKECKYTIYKTSEGSDRREELYSFSNAEFIYNHSLFLTTNYLIIHLGPLRAKPMDFLTKPISEVIKLDKEADSKILVLNRNTLKVNIIESPSFLYLHSINAFEKNNKIHLDFVEYTNCDVAPYQKLYFDNIRNEDCLLSTQISRITIDLEGYTLTRDILINKNVEFPRINESFSGKEYRYVYLSNKNDSMLYNSIIKVDVESKKVIEQKFGENFVSEPILIANPTATTEDDGLVFVNIIDVDKKLSFIVYLDAKDLEIVYKAYLPIQIPLALHGVSLQNN</sequence>
<dbReference type="InterPro" id="IPR004294">
    <property type="entry name" value="Carotenoid_Oase"/>
</dbReference>
<evidence type="ECO:0000313" key="6">
    <source>
        <dbReference type="EMBL" id="AXA33052.1"/>
    </source>
</evidence>
<dbReference type="GO" id="GO:0016121">
    <property type="term" value="P:carotene catabolic process"/>
    <property type="evidence" value="ECO:0007669"/>
    <property type="project" value="TreeGrafter"/>
</dbReference>
<proteinExistence type="inferred from homology"/>
<feature type="binding site" evidence="5">
    <location>
        <position position="461"/>
    </location>
    <ligand>
        <name>Fe cation</name>
        <dbReference type="ChEBI" id="CHEBI:24875"/>
        <note>catalytic</note>
    </ligand>
</feature>
<dbReference type="OrthoDB" id="6636843at2"/>
<evidence type="ECO:0000256" key="4">
    <source>
        <dbReference type="ARBA" id="ARBA00023004"/>
    </source>
</evidence>
<dbReference type="PANTHER" id="PTHR10543:SF24">
    <property type="entry name" value="CAROTENOID ISOMEROOXYGENASE"/>
    <property type="match status" value="1"/>
</dbReference>
<name>A0A2Z4XX57_9GAMM</name>
<dbReference type="Pfam" id="PF03055">
    <property type="entry name" value="RPE65"/>
    <property type="match status" value="1"/>
</dbReference>
<dbReference type="RefSeq" id="WP_112869227.1">
    <property type="nucleotide sequence ID" value="NZ_CP021781.1"/>
</dbReference>
<dbReference type="AlphaFoldDB" id="A0A2Z4XX57"/>
<gene>
    <name evidence="6" type="ORF">CDH04_00855</name>
    <name evidence="7" type="ORF">FZC43_00855</name>
</gene>
<evidence type="ECO:0000256" key="1">
    <source>
        <dbReference type="ARBA" id="ARBA00006787"/>
    </source>
</evidence>
<dbReference type="EMBL" id="CP043424">
    <property type="protein sequence ID" value="QIW11279.1"/>
    <property type="molecule type" value="Genomic_DNA"/>
</dbReference>
<dbReference type="KEGG" id="fad:CDH04_00855"/>
<evidence type="ECO:0000313" key="7">
    <source>
        <dbReference type="EMBL" id="QIW11279.1"/>
    </source>
</evidence>
<keyword evidence="3" id="KW-0560">Oxidoreductase</keyword>
<evidence type="ECO:0000256" key="3">
    <source>
        <dbReference type="ARBA" id="ARBA00023002"/>
    </source>
</evidence>
<comment type="similarity">
    <text evidence="1">Belongs to the carotenoid oxygenase family.</text>
</comment>
<keyword evidence="9" id="KW-1185">Reference proteome</keyword>
<dbReference type="EMBL" id="CP021781">
    <property type="protein sequence ID" value="AXA33052.1"/>
    <property type="molecule type" value="Genomic_DNA"/>
</dbReference>
<keyword evidence="4 5" id="KW-0408">Iron</keyword>
<feature type="binding site" evidence="5">
    <location>
        <position position="171"/>
    </location>
    <ligand>
        <name>Fe cation</name>
        <dbReference type="ChEBI" id="CHEBI:24875"/>
        <note>catalytic</note>
    </ligand>
</feature>
<protein>
    <submittedName>
        <fullName evidence="7">Carotenoid oxygenase family protein</fullName>
    </submittedName>
</protein>
<evidence type="ECO:0000256" key="2">
    <source>
        <dbReference type="ARBA" id="ARBA00022723"/>
    </source>
</evidence>
<evidence type="ECO:0000256" key="5">
    <source>
        <dbReference type="PIRSR" id="PIRSR604294-1"/>
    </source>
</evidence>
<dbReference type="GO" id="GO:0010436">
    <property type="term" value="F:carotenoid dioxygenase activity"/>
    <property type="evidence" value="ECO:0007669"/>
    <property type="project" value="TreeGrafter"/>
</dbReference>
<reference evidence="7 9" key="2">
    <citation type="submission" date="2019-08" db="EMBL/GenBank/DDBJ databases">
        <title>Complete genome sequences of Francisella adeliensis (FSC1325 and FSC1326).</title>
        <authorList>
            <person name="Ohrman C."/>
            <person name="Uneklint I."/>
            <person name="Vallesi A."/>
            <person name="Karlsson L."/>
            <person name="Sjodin A."/>
        </authorList>
    </citation>
    <scope>NUCLEOTIDE SEQUENCE [LARGE SCALE GENOMIC DNA]</scope>
    <source>
        <strain evidence="7 9">FSC1325</strain>
    </source>
</reference>
<evidence type="ECO:0000313" key="8">
    <source>
        <dbReference type="Proteomes" id="UP000251120"/>
    </source>
</evidence>
<accession>A0A2Z4XX57</accession>